<dbReference type="SUPFAM" id="SSF56024">
    <property type="entry name" value="Phospholipase D/nuclease"/>
    <property type="match status" value="1"/>
</dbReference>
<dbReference type="GO" id="GO:0006793">
    <property type="term" value="P:phosphorus metabolic process"/>
    <property type="evidence" value="ECO:0007669"/>
    <property type="project" value="UniProtKB-ARBA"/>
</dbReference>
<dbReference type="PANTHER" id="PTHR43856:SF1">
    <property type="entry name" value="MITOCHONDRIAL CARDIOLIPIN HYDROLASE"/>
    <property type="match status" value="1"/>
</dbReference>
<sequence>MRKLHRPLISVVVTAALTVVGFPLLTYSDSAHAACVAPDGPAIDTGFSPEGSAERLVLKAICTARHSIHLSAYSFTSPTIVEALIDAHRRGVDVAVVADRKSNLVEDRSGKGRIALDLLSGAGVGVRTIDVYPIHHDKFMVIDGESVETGSFNYTMSAARYNSENAVVMWHVPVVAQAYQQHWQSRFNQGRPWAGQASN</sequence>
<dbReference type="OrthoDB" id="5294698at2"/>
<keyword evidence="10" id="KW-0255">Endonuclease</keyword>
<evidence type="ECO:0000256" key="7">
    <source>
        <dbReference type="SAM" id="SignalP"/>
    </source>
</evidence>
<dbReference type="InterPro" id="IPR001736">
    <property type="entry name" value="PLipase_D/transphosphatidylase"/>
</dbReference>
<keyword evidence="7" id="KW-0732">Signal</keyword>
<evidence type="ECO:0000256" key="2">
    <source>
        <dbReference type="ARBA" id="ARBA00008664"/>
    </source>
</evidence>
<dbReference type="Gene3D" id="3.30.870.10">
    <property type="entry name" value="Endonuclease Chain A"/>
    <property type="match status" value="1"/>
</dbReference>
<keyword evidence="5" id="KW-0442">Lipid degradation</keyword>
<proteinExistence type="inferred from homology"/>
<dbReference type="CDD" id="cd09170">
    <property type="entry name" value="PLDc_Nuc"/>
    <property type="match status" value="1"/>
</dbReference>
<dbReference type="GO" id="GO:0016042">
    <property type="term" value="P:lipid catabolic process"/>
    <property type="evidence" value="ECO:0007669"/>
    <property type="project" value="UniProtKB-KW"/>
</dbReference>
<organism evidence="10 12">
    <name type="scientific">Paraburkholderia ginsengiterrae</name>
    <dbReference type="NCBI Taxonomy" id="1462993"/>
    <lineage>
        <taxon>Bacteria</taxon>
        <taxon>Pseudomonadati</taxon>
        <taxon>Pseudomonadota</taxon>
        <taxon>Betaproteobacteria</taxon>
        <taxon>Burkholderiales</taxon>
        <taxon>Burkholderiaceae</taxon>
        <taxon>Paraburkholderia</taxon>
    </lineage>
</organism>
<evidence type="ECO:0000256" key="1">
    <source>
        <dbReference type="ARBA" id="ARBA00000798"/>
    </source>
</evidence>
<dbReference type="InterPro" id="IPR051406">
    <property type="entry name" value="PLD_domain"/>
</dbReference>
<evidence type="ECO:0000256" key="3">
    <source>
        <dbReference type="ARBA" id="ARBA00012027"/>
    </source>
</evidence>
<evidence type="ECO:0000256" key="6">
    <source>
        <dbReference type="ARBA" id="ARBA00023098"/>
    </source>
</evidence>
<evidence type="ECO:0000313" key="9">
    <source>
        <dbReference type="EMBL" id="OAJ54652.1"/>
    </source>
</evidence>
<feature type="domain" description="PLD phosphodiesterase" evidence="8">
    <location>
        <begin position="131"/>
        <end position="158"/>
    </location>
</feature>
<dbReference type="EC" id="3.1.4.4" evidence="3"/>
<dbReference type="PANTHER" id="PTHR43856">
    <property type="entry name" value="CARDIOLIPIN HYDROLASE"/>
    <property type="match status" value="1"/>
</dbReference>
<keyword evidence="6" id="KW-0443">Lipid metabolism</keyword>
<dbReference type="EMBL" id="LXJZ01000200">
    <property type="protein sequence ID" value="OAJ54652.1"/>
    <property type="molecule type" value="Genomic_DNA"/>
</dbReference>
<dbReference type="Proteomes" id="UP000077961">
    <property type="component" value="Unassembled WGS sequence"/>
</dbReference>
<dbReference type="InterPro" id="IPR025202">
    <property type="entry name" value="PLD-like_dom"/>
</dbReference>
<dbReference type="STRING" id="1462993.A6V36_35810"/>
<evidence type="ECO:0000313" key="12">
    <source>
        <dbReference type="Proteomes" id="UP000078116"/>
    </source>
</evidence>
<dbReference type="EMBL" id="LXKA01000342">
    <property type="protein sequence ID" value="OAJ55343.1"/>
    <property type="molecule type" value="Genomic_DNA"/>
</dbReference>
<comment type="catalytic activity">
    <reaction evidence="1">
        <text>a 1,2-diacyl-sn-glycero-3-phosphocholine + H2O = a 1,2-diacyl-sn-glycero-3-phosphate + choline + H(+)</text>
        <dbReference type="Rhea" id="RHEA:14445"/>
        <dbReference type="ChEBI" id="CHEBI:15354"/>
        <dbReference type="ChEBI" id="CHEBI:15377"/>
        <dbReference type="ChEBI" id="CHEBI:15378"/>
        <dbReference type="ChEBI" id="CHEBI:57643"/>
        <dbReference type="ChEBI" id="CHEBI:58608"/>
        <dbReference type="EC" id="3.1.4.4"/>
    </reaction>
</comment>
<dbReference type="SMART" id="SM00155">
    <property type="entry name" value="PLDc"/>
    <property type="match status" value="1"/>
</dbReference>
<feature type="chain" id="PRO_5008393392" description="phospholipase D" evidence="7">
    <location>
        <begin position="34"/>
        <end position="199"/>
    </location>
</feature>
<dbReference type="GO" id="GO:0004630">
    <property type="term" value="F:phospholipase D activity"/>
    <property type="evidence" value="ECO:0007669"/>
    <property type="project" value="UniProtKB-EC"/>
</dbReference>
<evidence type="ECO:0000313" key="11">
    <source>
        <dbReference type="Proteomes" id="UP000077961"/>
    </source>
</evidence>
<dbReference type="Pfam" id="PF13091">
    <property type="entry name" value="PLDc_2"/>
    <property type="match status" value="1"/>
</dbReference>
<gene>
    <name evidence="9" type="ORF">A6V36_35810</name>
    <name evidence="10" type="ORF">A6V37_33215</name>
</gene>
<name>A0A1A9N0S4_9BURK</name>
<protein>
    <recommendedName>
        <fullName evidence="3">phospholipase D</fullName>
        <ecNumber evidence="3">3.1.4.4</ecNumber>
    </recommendedName>
</protein>
<evidence type="ECO:0000259" key="8">
    <source>
        <dbReference type="PROSITE" id="PS50035"/>
    </source>
</evidence>
<comment type="similarity">
    <text evidence="2">Belongs to the phospholipase D family.</text>
</comment>
<dbReference type="PROSITE" id="PS50035">
    <property type="entry name" value="PLD"/>
    <property type="match status" value="1"/>
</dbReference>
<evidence type="ECO:0000256" key="5">
    <source>
        <dbReference type="ARBA" id="ARBA00022963"/>
    </source>
</evidence>
<keyword evidence="10" id="KW-0540">Nuclease</keyword>
<keyword evidence="11" id="KW-1185">Reference proteome</keyword>
<evidence type="ECO:0000313" key="10">
    <source>
        <dbReference type="EMBL" id="OAJ55343.1"/>
    </source>
</evidence>
<evidence type="ECO:0000256" key="4">
    <source>
        <dbReference type="ARBA" id="ARBA00022801"/>
    </source>
</evidence>
<comment type="caution">
    <text evidence="10">The sequence shown here is derived from an EMBL/GenBank/DDBJ whole genome shotgun (WGS) entry which is preliminary data.</text>
</comment>
<dbReference type="GO" id="GO:0016891">
    <property type="term" value="F:RNA endonuclease activity producing 5'-phosphomonoesters, hydrolytic mechanism"/>
    <property type="evidence" value="ECO:0007669"/>
    <property type="project" value="TreeGrafter"/>
</dbReference>
<dbReference type="AlphaFoldDB" id="A0A1A9N0S4"/>
<keyword evidence="4" id="KW-0378">Hydrolase</keyword>
<reference evidence="11 12" key="1">
    <citation type="submission" date="2016-04" db="EMBL/GenBank/DDBJ databases">
        <title>Reclassification of Paraburkholderia panaciterrae (Farh et al. 2015) Dobritsa &amp; Samadpour 2016 as a later homotypic synonym of Paraburkholderia ginsengiterrae (Farh et al. 2015) Dobritsa &amp; Samadpour 2016.</title>
        <authorList>
            <person name="Dobritsa A.P."/>
            <person name="Kutumbaka K."/>
            <person name="Samadpour M."/>
        </authorList>
    </citation>
    <scope>NUCLEOTIDE SEQUENCE [LARGE SCALE GENOMIC DNA]</scope>
    <source>
        <strain evidence="10 12">DCY85</strain>
        <strain evidence="9 11">DCY85-1</strain>
    </source>
</reference>
<accession>A0A1A9N0S4</accession>
<feature type="signal peptide" evidence="7">
    <location>
        <begin position="1"/>
        <end position="33"/>
    </location>
</feature>
<dbReference type="Proteomes" id="UP000078116">
    <property type="component" value="Unassembled WGS sequence"/>
</dbReference>